<reference evidence="2 3" key="1">
    <citation type="submission" date="2016-09" db="EMBL/GenBank/DDBJ databases">
        <title>Genomic analysis reveals versatility of anaerobic energy metabolism of Geosporobacter ferrireducens IRF9 of phylum Firmicutes.</title>
        <authorList>
            <person name="Kim S.-J."/>
        </authorList>
    </citation>
    <scope>NUCLEOTIDE SEQUENCE [LARGE SCALE GENOMIC DNA]</scope>
    <source>
        <strain evidence="2 3">IRF9</strain>
    </source>
</reference>
<evidence type="ECO:0000259" key="1">
    <source>
        <dbReference type="Pfam" id="PF13249"/>
    </source>
</evidence>
<dbReference type="RefSeq" id="WP_069976121.1">
    <property type="nucleotide sequence ID" value="NZ_CP017269.1"/>
</dbReference>
<name>A0A1D8GGA4_9FIRM</name>
<proteinExistence type="predicted"/>
<feature type="domain" description="Squalene cyclase N-terminal" evidence="1">
    <location>
        <begin position="126"/>
        <end position="205"/>
    </location>
</feature>
<dbReference type="OrthoDB" id="1880081at2"/>
<evidence type="ECO:0000313" key="2">
    <source>
        <dbReference type="EMBL" id="AOT69929.1"/>
    </source>
</evidence>
<keyword evidence="3" id="KW-1185">Reference proteome</keyword>
<accession>A0A1D8GGA4</accession>
<dbReference type="InterPro" id="IPR008930">
    <property type="entry name" value="Terpenoid_cyclase/PrenylTrfase"/>
</dbReference>
<evidence type="ECO:0000313" key="3">
    <source>
        <dbReference type="Proteomes" id="UP000095743"/>
    </source>
</evidence>
<dbReference type="AlphaFoldDB" id="A0A1D8GGA4"/>
<gene>
    <name evidence="2" type="ORF">Gferi_10245</name>
</gene>
<dbReference type="EMBL" id="CP017269">
    <property type="protein sequence ID" value="AOT69929.1"/>
    <property type="molecule type" value="Genomic_DNA"/>
</dbReference>
<protein>
    <recommendedName>
        <fullName evidence="1">Squalene cyclase N-terminal domain-containing protein</fullName>
    </recommendedName>
</protein>
<dbReference type="SUPFAM" id="SSF48239">
    <property type="entry name" value="Terpenoid cyclases/Protein prenyltransferases"/>
    <property type="match status" value="1"/>
</dbReference>
<dbReference type="STRING" id="1424294.Gferi_10245"/>
<dbReference type="Gene3D" id="1.50.10.20">
    <property type="match status" value="1"/>
</dbReference>
<organism evidence="2 3">
    <name type="scientific">Geosporobacter ferrireducens</name>
    <dbReference type="NCBI Taxonomy" id="1424294"/>
    <lineage>
        <taxon>Bacteria</taxon>
        <taxon>Bacillati</taxon>
        <taxon>Bacillota</taxon>
        <taxon>Clostridia</taxon>
        <taxon>Peptostreptococcales</taxon>
        <taxon>Thermotaleaceae</taxon>
        <taxon>Geosporobacter</taxon>
    </lineage>
</organism>
<sequence>MRRVLIVAMALILMMGNVSYGLDLGGAVSYLEKQKVDHWGILALHAYGRDLKGKSLEKVNSDMTTDYESYILGALALGQDADAVAKKVAGAQRKSGKFADAIDGTGEDNVGAHVWGIISLYTAGYDSYNRDRALKWLKDNQNADGGFAIFTGDKNSDLDMTAMALVAYSALGLDSKSDEVKKAVDYLEKNLGKRESCEAYAWYILARKKLGLDINKTLYNKLLEYRLKDGSFKHLKSINKTNYMATWHGVLALADYQNEASIFDRLRKGKTSSDQKPAVTPIRK</sequence>
<dbReference type="Proteomes" id="UP000095743">
    <property type="component" value="Chromosome"/>
</dbReference>
<dbReference type="Pfam" id="PF13249">
    <property type="entry name" value="SQHop_cyclase_N"/>
    <property type="match status" value="1"/>
</dbReference>
<dbReference type="KEGG" id="gfe:Gferi_10245"/>
<dbReference type="InterPro" id="IPR032697">
    <property type="entry name" value="SQ_cyclase_N"/>
</dbReference>